<dbReference type="PANTHER" id="PTHR43792:SF1">
    <property type="entry name" value="N-ACETYLTRANSFERASE DOMAIN-CONTAINING PROTEIN"/>
    <property type="match status" value="1"/>
</dbReference>
<dbReference type="InterPro" id="IPR051531">
    <property type="entry name" value="N-acetyltransferase"/>
</dbReference>
<accession>A0A1L3JDU1</accession>
<sequence length="184" mass="20701">MSDIILETKRTILRTQKSGDIDAFMLHLNIEPVMQFLGGVQERHQVEALFARMAACQAQFGHSFYIVQDKDDGQVLGFCGLKRVNSAGTNLTNNFEIGWRLRREIWGNGIGFETAHAVMQHGFSRLRAPHIVALTIKENLASIALMRKLGMARAAHLDFNDPEMPFGLNNPIIVHEIKAEEFAK</sequence>
<protein>
    <recommendedName>
        <fullName evidence="1">N-acetyltransferase domain-containing protein</fullName>
    </recommendedName>
</protein>
<reference evidence="2 3" key="1">
    <citation type="submission" date="2016-11" db="EMBL/GenBank/DDBJ databases">
        <title>Sphingorhabdus sp. LPB0140, isolated from marine environment.</title>
        <authorList>
            <person name="Kim E."/>
            <person name="Yi H."/>
        </authorList>
    </citation>
    <scope>NUCLEOTIDE SEQUENCE [LARGE SCALE GENOMIC DNA]</scope>
    <source>
        <strain evidence="2 3">LPB0140</strain>
    </source>
</reference>
<evidence type="ECO:0000313" key="2">
    <source>
        <dbReference type="EMBL" id="APG63290.1"/>
    </source>
</evidence>
<feature type="domain" description="N-acetyltransferase" evidence="1">
    <location>
        <begin position="23"/>
        <end position="169"/>
    </location>
</feature>
<dbReference type="GO" id="GO:0016747">
    <property type="term" value="F:acyltransferase activity, transferring groups other than amino-acyl groups"/>
    <property type="evidence" value="ECO:0007669"/>
    <property type="project" value="InterPro"/>
</dbReference>
<dbReference type="InterPro" id="IPR000182">
    <property type="entry name" value="GNAT_dom"/>
</dbReference>
<dbReference type="AlphaFoldDB" id="A0A1L3JDU1"/>
<dbReference type="Pfam" id="PF13302">
    <property type="entry name" value="Acetyltransf_3"/>
    <property type="match status" value="1"/>
</dbReference>
<gene>
    <name evidence="2" type="ORF">LPB140_11400</name>
</gene>
<dbReference type="STRING" id="1913578.LPB140_11400"/>
<organism evidence="2 3">
    <name type="scientific">Sphingorhabdus lutea</name>
    <dbReference type="NCBI Taxonomy" id="1913578"/>
    <lineage>
        <taxon>Bacteria</taxon>
        <taxon>Pseudomonadati</taxon>
        <taxon>Pseudomonadota</taxon>
        <taxon>Alphaproteobacteria</taxon>
        <taxon>Sphingomonadales</taxon>
        <taxon>Sphingomonadaceae</taxon>
        <taxon>Sphingorhabdus</taxon>
    </lineage>
</organism>
<keyword evidence="3" id="KW-1185">Reference proteome</keyword>
<name>A0A1L3JDU1_9SPHN</name>
<dbReference type="Gene3D" id="3.40.630.30">
    <property type="match status" value="1"/>
</dbReference>
<proteinExistence type="predicted"/>
<evidence type="ECO:0000313" key="3">
    <source>
        <dbReference type="Proteomes" id="UP000242561"/>
    </source>
</evidence>
<dbReference type="EMBL" id="CP018154">
    <property type="protein sequence ID" value="APG63290.1"/>
    <property type="molecule type" value="Genomic_DNA"/>
</dbReference>
<dbReference type="PANTHER" id="PTHR43792">
    <property type="entry name" value="GNAT FAMILY, PUTATIVE (AFU_ORTHOLOGUE AFUA_3G00765)-RELATED-RELATED"/>
    <property type="match status" value="1"/>
</dbReference>
<dbReference type="RefSeq" id="WP_072559942.1">
    <property type="nucleotide sequence ID" value="NZ_CP018154.1"/>
</dbReference>
<dbReference type="Proteomes" id="UP000242561">
    <property type="component" value="Chromosome"/>
</dbReference>
<dbReference type="SUPFAM" id="SSF55729">
    <property type="entry name" value="Acyl-CoA N-acyltransferases (Nat)"/>
    <property type="match status" value="1"/>
</dbReference>
<dbReference type="PROSITE" id="PS51186">
    <property type="entry name" value="GNAT"/>
    <property type="match status" value="1"/>
</dbReference>
<dbReference type="KEGG" id="sphl:LPB140_11400"/>
<dbReference type="InterPro" id="IPR016181">
    <property type="entry name" value="Acyl_CoA_acyltransferase"/>
</dbReference>
<dbReference type="OrthoDB" id="6293260at2"/>
<evidence type="ECO:0000259" key="1">
    <source>
        <dbReference type="PROSITE" id="PS51186"/>
    </source>
</evidence>